<evidence type="ECO:0000259" key="3">
    <source>
        <dbReference type="Pfam" id="PF01728"/>
    </source>
</evidence>
<reference evidence="4" key="1">
    <citation type="submission" date="2022-07" db="EMBL/GenBank/DDBJ databases">
        <title>Phylogenomic reconstructions and comparative analyses of Kickxellomycotina fungi.</title>
        <authorList>
            <person name="Reynolds N.K."/>
            <person name="Stajich J.E."/>
            <person name="Barry K."/>
            <person name="Grigoriev I.V."/>
            <person name="Crous P."/>
            <person name="Smith M.E."/>
        </authorList>
    </citation>
    <scope>NUCLEOTIDE SEQUENCE</scope>
    <source>
        <strain evidence="4">NBRC 105414</strain>
    </source>
</reference>
<sequence length="518" mass="55569">MPFDATEELFAETDPGYRSTLLDSGIAPPSLDTVPHTSRDARGRGRGQQRNYGRNQYDRQQQAQYHTTQQSYAQHGHVQHHAQQQAWHHHRAQQSHPQQSHLQQSHHNHYNAPEGSAGPRKLVRTDSLVRAWEPVAQVARARGPEFVGELAGDKWARMMSDKDDPRGRQADPRLCDTRLLAAIHAHKGALDRLVPELREAVLRAADPHAAVVPRCTLNNAAAIALGVVDAAVHSVQSRLRPGSTLHYVDLGSAAGGSAGYIRWRAAQRIDGARAAGWYFAPGTPGAGPAAAPADGLEVFEPDSSLLNPASIDAFAARLAAGEARGKVDLVVAGCTPEHSGLAADLEKHQYPFAIAQAALALRVLRAGGTLVLKMYEVSTPLTAGLLFLVHSCFERMAIVRPFSSPRASSERHFVFSGLAADPDWVARHLAAALAKMRAGQLKPSHLVSWTNVSAEEAFIEAIQRSGAAIATEQLGTIQPALAHAGQAAIARDAGFSAAQIEAADRCLRSCDLPVASAP</sequence>
<feature type="region of interest" description="Disordered" evidence="2">
    <location>
        <begin position="12"/>
        <end position="120"/>
    </location>
</feature>
<dbReference type="GO" id="GO:0005634">
    <property type="term" value="C:nucleus"/>
    <property type="evidence" value="ECO:0007669"/>
    <property type="project" value="UniProtKB-SubCell"/>
</dbReference>
<evidence type="ECO:0000256" key="1">
    <source>
        <dbReference type="RuleBase" id="RU368012"/>
    </source>
</evidence>
<comment type="subcellular location">
    <subcellularLocation>
        <location evidence="1">Nucleus</location>
    </subcellularLocation>
</comment>
<dbReference type="PANTHER" id="PTHR16121">
    <property type="entry name" value="CAP-SPECIFIC MRNA (NUCLEOSIDE-2'-O-)-METHYLTRANSFERASE 1-RELATED"/>
    <property type="match status" value="1"/>
</dbReference>
<keyword evidence="5" id="KW-1185">Reference proteome</keyword>
<gene>
    <name evidence="4" type="ORF">H4R18_002218</name>
</gene>
<dbReference type="Pfam" id="PF01728">
    <property type="entry name" value="FtsJ"/>
    <property type="match status" value="1"/>
</dbReference>
<dbReference type="Proteomes" id="UP001140217">
    <property type="component" value="Unassembled WGS sequence"/>
</dbReference>
<feature type="domain" description="Ribosomal RNA methyltransferase FtsJ" evidence="3">
    <location>
        <begin position="242"/>
        <end position="416"/>
    </location>
</feature>
<protein>
    <recommendedName>
        <fullName evidence="1">Cap-specific mRNA (nucleoside-2'-O-)-methyltransferase 1</fullName>
        <ecNumber evidence="1">2.1.1.57</ecNumber>
    </recommendedName>
    <alternativeName>
        <fullName evidence="1">Cap1 2'O-ribose methyltransferase 1</fullName>
    </alternativeName>
</protein>
<keyword evidence="1" id="KW-0489">Methyltransferase</keyword>
<dbReference type="AlphaFoldDB" id="A0A9W8HHC5"/>
<comment type="caution">
    <text evidence="4">The sequence shown here is derived from an EMBL/GenBank/DDBJ whole genome shotgun (WGS) entry which is preliminary data.</text>
</comment>
<keyword evidence="1" id="KW-0539">Nucleus</keyword>
<evidence type="ECO:0000256" key="2">
    <source>
        <dbReference type="SAM" id="MobiDB-lite"/>
    </source>
</evidence>
<evidence type="ECO:0000313" key="5">
    <source>
        <dbReference type="Proteomes" id="UP001140217"/>
    </source>
</evidence>
<dbReference type="GO" id="GO:0016556">
    <property type="term" value="P:mRNA modification"/>
    <property type="evidence" value="ECO:0007669"/>
    <property type="project" value="UniProtKB-UniRule"/>
</dbReference>
<dbReference type="InterPro" id="IPR029063">
    <property type="entry name" value="SAM-dependent_MTases_sf"/>
</dbReference>
<dbReference type="GO" id="GO:0003676">
    <property type="term" value="F:nucleic acid binding"/>
    <property type="evidence" value="ECO:0007669"/>
    <property type="project" value="UniProtKB-UniRule"/>
</dbReference>
<dbReference type="GO" id="GO:0004483">
    <property type="term" value="F:methyltransferase cap1 activity"/>
    <property type="evidence" value="ECO:0007669"/>
    <property type="project" value="UniProtKB-UniRule"/>
</dbReference>
<proteinExistence type="predicted"/>
<keyword evidence="1" id="KW-0506">mRNA capping</keyword>
<dbReference type="Gene3D" id="3.40.50.12760">
    <property type="match status" value="1"/>
</dbReference>
<dbReference type="OrthoDB" id="10251234at2759"/>
<keyword evidence="1" id="KW-0949">S-adenosyl-L-methionine</keyword>
<dbReference type="PANTHER" id="PTHR16121:SF0">
    <property type="entry name" value="CAP-SPECIFIC MRNA (NUCLEOSIDE-2'-O-)-METHYLTRANSFERASE 1"/>
    <property type="match status" value="1"/>
</dbReference>
<name>A0A9W8HHC5_9FUNG</name>
<feature type="compositionally biased region" description="Low complexity" evidence="2">
    <location>
        <begin position="48"/>
        <end position="86"/>
    </location>
</feature>
<dbReference type="GO" id="GO:0005737">
    <property type="term" value="C:cytoplasm"/>
    <property type="evidence" value="ECO:0007669"/>
    <property type="project" value="TreeGrafter"/>
</dbReference>
<keyword evidence="1" id="KW-0507">mRNA processing</keyword>
<dbReference type="GO" id="GO:0032259">
    <property type="term" value="P:methylation"/>
    <property type="evidence" value="ECO:0007669"/>
    <property type="project" value="UniProtKB-KW"/>
</dbReference>
<organism evidence="4 5">
    <name type="scientific">Coemansia javaensis</name>
    <dbReference type="NCBI Taxonomy" id="2761396"/>
    <lineage>
        <taxon>Eukaryota</taxon>
        <taxon>Fungi</taxon>
        <taxon>Fungi incertae sedis</taxon>
        <taxon>Zoopagomycota</taxon>
        <taxon>Kickxellomycotina</taxon>
        <taxon>Kickxellomycetes</taxon>
        <taxon>Kickxellales</taxon>
        <taxon>Kickxellaceae</taxon>
        <taxon>Coemansia</taxon>
    </lineage>
</organism>
<accession>A0A9W8HHC5</accession>
<feature type="compositionally biased region" description="Low complexity" evidence="2">
    <location>
        <begin position="94"/>
        <end position="103"/>
    </location>
</feature>
<dbReference type="EC" id="2.1.1.57" evidence="1"/>
<comment type="catalytic activity">
    <reaction evidence="1">
        <text>a 5'-end (N(7)-methyl 5'-triphosphoguanosine)-ribonucleoside in mRNA + S-adenosyl-L-methionine = a 5'-end (N(7)-methyl 5'-triphosphoguanosine)-(2'-O-methyl-ribonucleoside) in mRNA + S-adenosyl-L-homocysteine + H(+)</text>
        <dbReference type="Rhea" id="RHEA:67020"/>
        <dbReference type="Rhea" id="RHEA-COMP:17167"/>
        <dbReference type="Rhea" id="RHEA-COMP:17168"/>
        <dbReference type="ChEBI" id="CHEBI:15378"/>
        <dbReference type="ChEBI" id="CHEBI:57856"/>
        <dbReference type="ChEBI" id="CHEBI:59789"/>
        <dbReference type="ChEBI" id="CHEBI:156461"/>
        <dbReference type="ChEBI" id="CHEBI:167609"/>
        <dbReference type="EC" id="2.1.1.57"/>
    </reaction>
</comment>
<dbReference type="EMBL" id="JANBUL010000070">
    <property type="protein sequence ID" value="KAJ2782525.1"/>
    <property type="molecule type" value="Genomic_DNA"/>
</dbReference>
<dbReference type="GO" id="GO:0006370">
    <property type="term" value="P:7-methylguanosine mRNA capping"/>
    <property type="evidence" value="ECO:0007669"/>
    <property type="project" value="UniProtKB-UniRule"/>
</dbReference>
<keyword evidence="1" id="KW-0808">Transferase</keyword>
<dbReference type="InterPro" id="IPR050851">
    <property type="entry name" value="mRNA_Cap_2O-Ribose_MeTrfase"/>
</dbReference>
<evidence type="ECO:0000313" key="4">
    <source>
        <dbReference type="EMBL" id="KAJ2782525.1"/>
    </source>
</evidence>
<dbReference type="InterPro" id="IPR002877">
    <property type="entry name" value="RNA_MeTrfase_FtsJ_dom"/>
</dbReference>
<comment type="function">
    <text evidence="1">S-adenosyl-L-methionine-dependent methyltransferase that mediates RNA cap1 2'-O-ribose methylation to the 5'-cap structure of RNAs. Methylates the ribose of the first nucleotide of a m(7)GpppG-capped mRNA to produce m(7)GpppNmp (cap1).</text>
</comment>
<dbReference type="SUPFAM" id="SSF53335">
    <property type="entry name" value="S-adenosyl-L-methionine-dependent methyltransferases"/>
    <property type="match status" value="1"/>
</dbReference>